<protein>
    <submittedName>
        <fullName evidence="1">Uncharacterized protein</fullName>
    </submittedName>
</protein>
<organism evidence="1 2">
    <name type="scientific">Gavia stellata</name>
    <name type="common">Red-throated diver</name>
    <name type="synonym">Colymbus stellatus</name>
    <dbReference type="NCBI Taxonomy" id="37040"/>
    <lineage>
        <taxon>Eukaryota</taxon>
        <taxon>Metazoa</taxon>
        <taxon>Chordata</taxon>
        <taxon>Craniata</taxon>
        <taxon>Vertebrata</taxon>
        <taxon>Euteleostomi</taxon>
        <taxon>Archelosauria</taxon>
        <taxon>Archosauria</taxon>
        <taxon>Dinosauria</taxon>
        <taxon>Saurischia</taxon>
        <taxon>Theropoda</taxon>
        <taxon>Coelurosauria</taxon>
        <taxon>Aves</taxon>
        <taxon>Neognathae</taxon>
        <taxon>Neoaves</taxon>
        <taxon>Aequornithes</taxon>
        <taxon>Gaviiformes</taxon>
        <taxon>Gaviidae</taxon>
        <taxon>Gavia</taxon>
    </lineage>
</organism>
<reference evidence="1 2" key="1">
    <citation type="submission" date="2014-04" db="EMBL/GenBank/DDBJ databases">
        <title>Genome evolution of avian class.</title>
        <authorList>
            <person name="Zhang G."/>
            <person name="Li C."/>
        </authorList>
    </citation>
    <scope>NUCLEOTIDE SEQUENCE [LARGE SCALE GENOMIC DNA]</scope>
    <source>
        <strain evidence="1">BGI_N328</strain>
    </source>
</reference>
<name>A0A093F650_GAVST</name>
<proteinExistence type="predicted"/>
<accession>A0A093F650</accession>
<dbReference type="EMBL" id="KK622741">
    <property type="protein sequence ID" value="KFV52025.1"/>
    <property type="molecule type" value="Genomic_DNA"/>
</dbReference>
<evidence type="ECO:0000313" key="2">
    <source>
        <dbReference type="Proteomes" id="UP000054313"/>
    </source>
</evidence>
<keyword evidence="2" id="KW-1185">Reference proteome</keyword>
<dbReference type="Proteomes" id="UP000054313">
    <property type="component" value="Unassembled WGS sequence"/>
</dbReference>
<feature type="non-terminal residue" evidence="1">
    <location>
        <position position="64"/>
    </location>
</feature>
<evidence type="ECO:0000313" key="1">
    <source>
        <dbReference type="EMBL" id="KFV52025.1"/>
    </source>
</evidence>
<sequence>MDSPLRRSPGRRVFKGVGLPITLPSSVLGGPQRLLEYCGTPPHSRSLLPLPPRQGAFQWPASVR</sequence>
<dbReference type="AlphaFoldDB" id="A0A093F650"/>
<gene>
    <name evidence="1" type="ORF">N328_07462</name>
</gene>